<sequence>MKRWSLCVLSVWLVLLLGGCLYPDDQLKQNQVPYKDQIAAVQTAVNQFQTDSGGLLPIKTRDMSTPLYQKYPIDFNKLMPSYMQEPPGTAFESGGVYSYVLINVEKAPTVKVIDVRMADKIRDLTLRLDMYRESNSGYVPFGKVLGKGVFALNYKKLGLDQEPYVESPFTGHNLPLIVNQDGKLFVDYSSDLYAEMKETKEKLQAGQDIRSILMEHSDFVPAYSLPYTIDSKKDEPVFLEK</sequence>
<gene>
    <name evidence="1" type="ORF">AMD01_15310</name>
</gene>
<dbReference type="Proteomes" id="UP000037558">
    <property type="component" value="Unassembled WGS sequence"/>
</dbReference>
<dbReference type="PATRIC" id="fig|284581.3.peg.4138"/>
<evidence type="ECO:0000313" key="2">
    <source>
        <dbReference type="Proteomes" id="UP000037558"/>
    </source>
</evidence>
<evidence type="ECO:0000313" key="1">
    <source>
        <dbReference type="EMBL" id="KOO44087.1"/>
    </source>
</evidence>
<name>A0A0M0KZQ2_9BACI</name>
<reference evidence="2" key="1">
    <citation type="submission" date="2015-08" db="EMBL/GenBank/DDBJ databases">
        <title>Fjat-14210 dsm16467.</title>
        <authorList>
            <person name="Liu B."/>
            <person name="Wang J."/>
            <person name="Zhu Y."/>
            <person name="Liu G."/>
            <person name="Chen Q."/>
            <person name="Chen Z."/>
            <person name="Lan J."/>
            <person name="Che J."/>
            <person name="Ge C."/>
            <person name="Shi H."/>
            <person name="Pan Z."/>
            <person name="Liu X."/>
        </authorList>
    </citation>
    <scope>NUCLEOTIDE SEQUENCE [LARGE SCALE GENOMIC DNA]</scope>
    <source>
        <strain evidence="2">DSM 16467</strain>
    </source>
</reference>
<accession>A0A0M0KZQ2</accession>
<organism evidence="1 2">
    <name type="scientific">Priestia koreensis</name>
    <dbReference type="NCBI Taxonomy" id="284581"/>
    <lineage>
        <taxon>Bacteria</taxon>
        <taxon>Bacillati</taxon>
        <taxon>Bacillota</taxon>
        <taxon>Bacilli</taxon>
        <taxon>Bacillales</taxon>
        <taxon>Bacillaceae</taxon>
        <taxon>Priestia</taxon>
    </lineage>
</organism>
<dbReference type="AlphaFoldDB" id="A0A0M0KZQ2"/>
<comment type="caution">
    <text evidence="1">The sequence shown here is derived from an EMBL/GenBank/DDBJ whole genome shotgun (WGS) entry which is preliminary data.</text>
</comment>
<dbReference type="OrthoDB" id="2449131at2"/>
<keyword evidence="2" id="KW-1185">Reference proteome</keyword>
<evidence type="ECO:0008006" key="3">
    <source>
        <dbReference type="Google" id="ProtNLM"/>
    </source>
</evidence>
<dbReference type="RefSeq" id="WP_053402296.1">
    <property type="nucleotide sequence ID" value="NZ_LILC01000019.1"/>
</dbReference>
<proteinExistence type="predicted"/>
<protein>
    <recommendedName>
        <fullName evidence="3">ABC transporter periplasmic binding protein yphF</fullName>
    </recommendedName>
</protein>
<dbReference type="STRING" id="284581.AMD01_15310"/>
<dbReference type="EMBL" id="LILC01000019">
    <property type="protein sequence ID" value="KOO44087.1"/>
    <property type="molecule type" value="Genomic_DNA"/>
</dbReference>
<dbReference type="PROSITE" id="PS51257">
    <property type="entry name" value="PROKAR_LIPOPROTEIN"/>
    <property type="match status" value="1"/>
</dbReference>